<name>A0AA85KFI7_TRIRE</name>
<dbReference type="InterPro" id="IPR000175">
    <property type="entry name" value="Na/ntran_symport"/>
</dbReference>
<dbReference type="GO" id="GO:0005886">
    <property type="term" value="C:plasma membrane"/>
    <property type="evidence" value="ECO:0007669"/>
    <property type="project" value="TreeGrafter"/>
</dbReference>
<evidence type="ECO:0000256" key="5">
    <source>
        <dbReference type="ARBA" id="ARBA00022989"/>
    </source>
</evidence>
<evidence type="ECO:0000313" key="10">
    <source>
        <dbReference type="Proteomes" id="UP000050795"/>
    </source>
</evidence>
<comment type="similarity">
    <text evidence="2">Belongs to the sodium:neurotransmitter symporter (SNF) (TC 2.A.22) family.</text>
</comment>
<protein>
    <submittedName>
        <fullName evidence="11">Uncharacterized protein</fullName>
    </submittedName>
</protein>
<dbReference type="SUPFAM" id="SSF161070">
    <property type="entry name" value="SNF-like"/>
    <property type="match status" value="1"/>
</dbReference>
<dbReference type="PANTHER" id="PTHR11616:SF321">
    <property type="entry name" value="SODIUM-DEPENDENT NUTRIENT AMINO ACID TRANSPORTER 1-RELATED"/>
    <property type="match status" value="1"/>
</dbReference>
<evidence type="ECO:0000256" key="8">
    <source>
        <dbReference type="PIRSR" id="PIRSR600175-1"/>
    </source>
</evidence>
<dbReference type="Pfam" id="PF00209">
    <property type="entry name" value="SNF"/>
    <property type="match status" value="1"/>
</dbReference>
<evidence type="ECO:0000256" key="3">
    <source>
        <dbReference type="ARBA" id="ARBA00022448"/>
    </source>
</evidence>
<comment type="subcellular location">
    <subcellularLocation>
        <location evidence="1">Membrane</location>
        <topology evidence="1">Multi-pass membrane protein</topology>
    </subcellularLocation>
</comment>
<keyword evidence="10" id="KW-1185">Reference proteome</keyword>
<keyword evidence="5 9" id="KW-1133">Transmembrane helix</keyword>
<dbReference type="GO" id="GO:0046872">
    <property type="term" value="F:metal ion binding"/>
    <property type="evidence" value="ECO:0007669"/>
    <property type="project" value="UniProtKB-KW"/>
</dbReference>
<dbReference type="GO" id="GO:0089718">
    <property type="term" value="P:amino acid import across plasma membrane"/>
    <property type="evidence" value="ECO:0007669"/>
    <property type="project" value="TreeGrafter"/>
</dbReference>
<reference evidence="10" key="1">
    <citation type="submission" date="2022-06" db="EMBL/GenBank/DDBJ databases">
        <authorList>
            <person name="Berger JAMES D."/>
            <person name="Berger JAMES D."/>
        </authorList>
    </citation>
    <scope>NUCLEOTIDE SEQUENCE [LARGE SCALE GENOMIC DNA]</scope>
</reference>
<keyword evidence="7" id="KW-0325">Glycoprotein</keyword>
<dbReference type="PANTHER" id="PTHR11616">
    <property type="entry name" value="SODIUM/CHLORIDE DEPENDENT TRANSPORTER"/>
    <property type="match status" value="1"/>
</dbReference>
<proteinExistence type="inferred from homology"/>
<dbReference type="InterPro" id="IPR037272">
    <property type="entry name" value="SNS_sf"/>
</dbReference>
<dbReference type="WBParaSite" id="TREG1_82370.1">
    <property type="protein sequence ID" value="TREG1_82370.1"/>
    <property type="gene ID" value="TREG1_82370"/>
</dbReference>
<evidence type="ECO:0000313" key="11">
    <source>
        <dbReference type="WBParaSite" id="TREG1_82370.1"/>
    </source>
</evidence>
<dbReference type="PRINTS" id="PR00176">
    <property type="entry name" value="NANEUSMPORT"/>
</dbReference>
<feature type="binding site" evidence="8">
    <location>
        <position position="5"/>
    </location>
    <ligand>
        <name>Na(+)</name>
        <dbReference type="ChEBI" id="CHEBI:29101"/>
        <label>1</label>
    </ligand>
</feature>
<keyword evidence="8" id="KW-0915">Sodium</keyword>
<feature type="transmembrane region" description="Helical" evidence="9">
    <location>
        <begin position="158"/>
        <end position="179"/>
    </location>
</feature>
<organism evidence="10 11">
    <name type="scientific">Trichobilharzia regenti</name>
    <name type="common">Nasal bird schistosome</name>
    <dbReference type="NCBI Taxonomy" id="157069"/>
    <lineage>
        <taxon>Eukaryota</taxon>
        <taxon>Metazoa</taxon>
        <taxon>Spiralia</taxon>
        <taxon>Lophotrochozoa</taxon>
        <taxon>Platyhelminthes</taxon>
        <taxon>Trematoda</taxon>
        <taxon>Digenea</taxon>
        <taxon>Strigeidida</taxon>
        <taxon>Schistosomatoidea</taxon>
        <taxon>Schistosomatidae</taxon>
        <taxon>Trichobilharzia</taxon>
    </lineage>
</organism>
<accession>A0AA85KFI7</accession>
<evidence type="ECO:0000256" key="1">
    <source>
        <dbReference type="ARBA" id="ARBA00004141"/>
    </source>
</evidence>
<feature type="transmembrane region" description="Helical" evidence="9">
    <location>
        <begin position="42"/>
        <end position="64"/>
    </location>
</feature>
<feature type="transmembrane region" description="Helical" evidence="9">
    <location>
        <begin position="76"/>
        <end position="94"/>
    </location>
</feature>
<dbReference type="Proteomes" id="UP000050795">
    <property type="component" value="Unassembled WGS sequence"/>
</dbReference>
<keyword evidence="4 9" id="KW-0812">Transmembrane</keyword>
<sequence>MLVTLGLGSSIGATESFLTAVCDEITIFNINKKKYFREGLTFGFLSISFLLSIPNACQGGYYLVQYLDQYTCGTSLLVVSLFQCFAIVYVYGIYNLSVNLQRQTGQKIYFTTRFILKFCVPLLILFMLVFNFITADILETSVGGHVYTFPRWSLTTSWFVLLAGLLPIPINMICQYCFVRKRAKQEQEQVLKEGVCPRLKWKHWLKI</sequence>
<dbReference type="PROSITE" id="PS50267">
    <property type="entry name" value="NA_NEUROTRAN_SYMP_3"/>
    <property type="match status" value="1"/>
</dbReference>
<evidence type="ECO:0000256" key="9">
    <source>
        <dbReference type="SAM" id="Phobius"/>
    </source>
</evidence>
<feature type="transmembrane region" description="Helical" evidence="9">
    <location>
        <begin position="114"/>
        <end position="138"/>
    </location>
</feature>
<dbReference type="GO" id="GO:0005283">
    <property type="term" value="F:amino acid:sodium symporter activity"/>
    <property type="evidence" value="ECO:0007669"/>
    <property type="project" value="TreeGrafter"/>
</dbReference>
<feature type="binding site" evidence="8">
    <location>
        <position position="9"/>
    </location>
    <ligand>
        <name>Na(+)</name>
        <dbReference type="ChEBI" id="CHEBI:29101"/>
        <label>1</label>
    </ligand>
</feature>
<evidence type="ECO:0000256" key="2">
    <source>
        <dbReference type="ARBA" id="ARBA00006459"/>
    </source>
</evidence>
<keyword evidence="6 9" id="KW-0472">Membrane</keyword>
<evidence type="ECO:0000256" key="4">
    <source>
        <dbReference type="ARBA" id="ARBA00022692"/>
    </source>
</evidence>
<keyword evidence="8" id="KW-0479">Metal-binding</keyword>
<reference evidence="11" key="2">
    <citation type="submission" date="2023-11" db="UniProtKB">
        <authorList>
            <consortium name="WormBaseParasite"/>
        </authorList>
    </citation>
    <scope>IDENTIFICATION</scope>
</reference>
<evidence type="ECO:0000256" key="6">
    <source>
        <dbReference type="ARBA" id="ARBA00023136"/>
    </source>
</evidence>
<keyword evidence="3" id="KW-0813">Transport</keyword>
<evidence type="ECO:0000256" key="7">
    <source>
        <dbReference type="ARBA" id="ARBA00023180"/>
    </source>
</evidence>
<dbReference type="AlphaFoldDB" id="A0AA85KFI7"/>